<sequence>MYRQFEELTPACKFLGGTPSGKLLYFNDFIFIIAQLT</sequence>
<reference evidence="1 2" key="2">
    <citation type="journal article" date="2011" name="Stand. Genomic Sci.">
        <title>Complete genome sequence of Leadbetterella byssophila type strain (4M15).</title>
        <authorList>
            <person name="Abt B."/>
            <person name="Teshima H."/>
            <person name="Lucas S."/>
            <person name="Lapidus A."/>
            <person name="Del Rio T.G."/>
            <person name="Nolan M."/>
            <person name="Tice H."/>
            <person name="Cheng J.F."/>
            <person name="Pitluck S."/>
            <person name="Liolios K."/>
            <person name="Pagani I."/>
            <person name="Ivanova N."/>
            <person name="Mavromatis K."/>
            <person name="Pati A."/>
            <person name="Tapia R."/>
            <person name="Han C."/>
            <person name="Goodwin L."/>
            <person name="Chen A."/>
            <person name="Palaniappan K."/>
            <person name="Land M."/>
            <person name="Hauser L."/>
            <person name="Chang Y.J."/>
            <person name="Jeffries C.D."/>
            <person name="Rohde M."/>
            <person name="Goker M."/>
            <person name="Tindall B.J."/>
            <person name="Detter J.C."/>
            <person name="Woyke T."/>
            <person name="Bristow J."/>
            <person name="Eisen J.A."/>
            <person name="Markowitz V."/>
            <person name="Hugenholtz P."/>
            <person name="Klenk H.P."/>
            <person name="Kyrpides N.C."/>
        </authorList>
    </citation>
    <scope>NUCLEOTIDE SEQUENCE [LARGE SCALE GENOMIC DNA]</scope>
    <source>
        <strain evidence="2">DSM 17132 / JCM 16389 / KACC 11308 / NBRC 106382 / 4M15</strain>
    </source>
</reference>
<accession>E4RZQ5</accession>
<gene>
    <name evidence="1" type="ordered locus">Lbys_2636</name>
</gene>
<organism evidence="1 2">
    <name type="scientific">Leadbetterella byssophila (strain DSM 17132 / JCM 16389 / KACC 11308 / NBRC 106382 / 4M15)</name>
    <dbReference type="NCBI Taxonomy" id="649349"/>
    <lineage>
        <taxon>Bacteria</taxon>
        <taxon>Pseudomonadati</taxon>
        <taxon>Bacteroidota</taxon>
        <taxon>Cytophagia</taxon>
        <taxon>Cytophagales</taxon>
        <taxon>Leadbetterellaceae</taxon>
        <taxon>Leadbetterella</taxon>
    </lineage>
</organism>
<dbReference type="HOGENOM" id="CLU_3345234_0_0_10"/>
<proteinExistence type="predicted"/>
<keyword evidence="2" id="KW-1185">Reference proteome</keyword>
<dbReference type="AlphaFoldDB" id="E4RZQ5"/>
<evidence type="ECO:0000313" key="1">
    <source>
        <dbReference type="EMBL" id="ADQ18298.1"/>
    </source>
</evidence>
<dbReference type="Proteomes" id="UP000007435">
    <property type="component" value="Chromosome"/>
</dbReference>
<dbReference type="KEGG" id="lby:Lbys_2636"/>
<name>E4RZQ5_LEAB4</name>
<reference key="1">
    <citation type="submission" date="2010-11" db="EMBL/GenBank/DDBJ databases">
        <title>The complete genome of Leadbetterella byssophila DSM 17132.</title>
        <authorList>
            <consortium name="US DOE Joint Genome Institute (JGI-PGF)"/>
            <person name="Lucas S."/>
            <person name="Copeland A."/>
            <person name="Lapidus A."/>
            <person name="Glavina del Rio T."/>
            <person name="Dalin E."/>
            <person name="Tice H."/>
            <person name="Bruce D."/>
            <person name="Goodwin L."/>
            <person name="Pitluck S."/>
            <person name="Kyrpides N."/>
            <person name="Mavromatis K."/>
            <person name="Ivanova N."/>
            <person name="Teshima H."/>
            <person name="Brettin T."/>
            <person name="Detter J.C."/>
            <person name="Han C."/>
            <person name="Tapia R."/>
            <person name="Land M."/>
            <person name="Hauser L."/>
            <person name="Markowitz V."/>
            <person name="Cheng J.-F."/>
            <person name="Hugenholtz P."/>
            <person name="Woyke T."/>
            <person name="Wu D."/>
            <person name="Tindall B."/>
            <person name="Pomrenke H.G."/>
            <person name="Brambilla E."/>
            <person name="Klenk H.-P."/>
            <person name="Eisen J.A."/>
        </authorList>
    </citation>
    <scope>NUCLEOTIDE SEQUENCE [LARGE SCALE GENOMIC DNA]</scope>
    <source>
        <strain>DSM 17132</strain>
    </source>
</reference>
<dbReference type="STRING" id="649349.Lbys_2636"/>
<dbReference type="EMBL" id="CP002305">
    <property type="protein sequence ID" value="ADQ18298.1"/>
    <property type="molecule type" value="Genomic_DNA"/>
</dbReference>
<evidence type="ECO:0000313" key="2">
    <source>
        <dbReference type="Proteomes" id="UP000007435"/>
    </source>
</evidence>
<protein>
    <submittedName>
        <fullName evidence="1">Uncharacterized protein</fullName>
    </submittedName>
</protein>